<evidence type="ECO:0000313" key="4">
    <source>
        <dbReference type="Proteomes" id="UP000614047"/>
    </source>
</evidence>
<proteinExistence type="predicted"/>
<keyword evidence="4" id="KW-1185">Reference proteome</keyword>
<evidence type="ECO:0000313" key="3">
    <source>
        <dbReference type="EMBL" id="MBG6093295.1"/>
    </source>
</evidence>
<dbReference type="PANTHER" id="PTHR30121:SF6">
    <property type="entry name" value="SLR6007 PROTEIN"/>
    <property type="match status" value="1"/>
</dbReference>
<dbReference type="GO" id="GO:0004386">
    <property type="term" value="F:helicase activity"/>
    <property type="evidence" value="ECO:0007669"/>
    <property type="project" value="UniProtKB-KW"/>
</dbReference>
<dbReference type="InterPro" id="IPR051162">
    <property type="entry name" value="T4SS_component"/>
</dbReference>
<keyword evidence="3" id="KW-0378">Hydrolase</keyword>
<comment type="caution">
    <text evidence="3">The sequence shown here is derived from an EMBL/GenBank/DDBJ whole genome shotgun (WGS) entry which is preliminary data.</text>
</comment>
<name>A0A931DNP5_9ACTN</name>
<accession>A0A931DNP5</accession>
<reference evidence="3" key="1">
    <citation type="submission" date="2020-11" db="EMBL/GenBank/DDBJ databases">
        <title>Sequencing the genomes of 1000 actinobacteria strains.</title>
        <authorList>
            <person name="Klenk H.-P."/>
        </authorList>
    </citation>
    <scope>NUCLEOTIDE SEQUENCE</scope>
    <source>
        <strain evidence="3">DSM 43175</strain>
    </source>
</reference>
<protein>
    <submittedName>
        <fullName evidence="3">DNA helicase HerA-like ATPase</fullName>
    </submittedName>
</protein>
<keyword evidence="3" id="KW-0547">Nucleotide-binding</keyword>
<dbReference type="InterPro" id="IPR033186">
    <property type="entry name" value="HerA_C"/>
</dbReference>
<keyword evidence="3" id="KW-0347">Helicase</keyword>
<feature type="region of interest" description="Disordered" evidence="1">
    <location>
        <begin position="303"/>
        <end position="331"/>
    </location>
</feature>
<organism evidence="3 4">
    <name type="scientific">Actinomadura viridis</name>
    <dbReference type="NCBI Taxonomy" id="58110"/>
    <lineage>
        <taxon>Bacteria</taxon>
        <taxon>Bacillati</taxon>
        <taxon>Actinomycetota</taxon>
        <taxon>Actinomycetes</taxon>
        <taxon>Streptosporangiales</taxon>
        <taxon>Thermomonosporaceae</taxon>
        <taxon>Actinomadura</taxon>
    </lineage>
</organism>
<feature type="compositionally biased region" description="Low complexity" evidence="1">
    <location>
        <begin position="309"/>
        <end position="321"/>
    </location>
</feature>
<dbReference type="SUPFAM" id="SSF52540">
    <property type="entry name" value="P-loop containing nucleoside triphosphate hydrolases"/>
    <property type="match status" value="1"/>
</dbReference>
<dbReference type="Pfam" id="PF05872">
    <property type="entry name" value="HerA_C"/>
    <property type="match status" value="1"/>
</dbReference>
<keyword evidence="3" id="KW-0067">ATP-binding</keyword>
<dbReference type="Gene3D" id="3.40.50.300">
    <property type="entry name" value="P-loop containing nucleotide triphosphate hydrolases"/>
    <property type="match status" value="2"/>
</dbReference>
<feature type="domain" description="Helicase HerA-like C-terminal" evidence="2">
    <location>
        <begin position="348"/>
        <end position="443"/>
    </location>
</feature>
<evidence type="ECO:0000256" key="1">
    <source>
        <dbReference type="SAM" id="MobiDB-lite"/>
    </source>
</evidence>
<dbReference type="InterPro" id="IPR027417">
    <property type="entry name" value="P-loop_NTPase"/>
</dbReference>
<dbReference type="Proteomes" id="UP000614047">
    <property type="component" value="Unassembled WGS sequence"/>
</dbReference>
<dbReference type="AlphaFoldDB" id="A0A931DNP5"/>
<gene>
    <name evidence="3" type="ORF">IW256_007408</name>
</gene>
<evidence type="ECO:0000259" key="2">
    <source>
        <dbReference type="Pfam" id="PF05872"/>
    </source>
</evidence>
<dbReference type="PANTHER" id="PTHR30121">
    <property type="entry name" value="UNCHARACTERIZED PROTEIN YJGR-RELATED"/>
    <property type="match status" value="1"/>
</dbReference>
<dbReference type="EMBL" id="JADOUA010000001">
    <property type="protein sequence ID" value="MBG6093295.1"/>
    <property type="molecule type" value="Genomic_DNA"/>
</dbReference>
<sequence>MTMPPHLNSPSPQPVLPGPWYRIQAVPAPDRPASAEWDFVSVLPAALSAARRGRPFVVGWLSPGGGAPLELITNAGPAGPGAGRQGLLFPSGARGVPIGERWLRQAERMVWTRCPGRLAPQVGRAEAGTSLFESTLVTLMERPFGWFVVAEPCDERRLDMEMRELHHELRMLRRGEDEQARLAVARADRRLAELDAFREAGLWRVRVLAGAADAAELGQIAPVLVGSMELGHHPYRLRSGYGSAPFAEALRADPAPAPSRSVVEPEQGYPFVATAGALAALAGLPRREVPGLRVLDAGYFDVTSETEEPAPGSPADAAAGSRADEAGPAGGPPLELGAILDGQDREVGRLTVPRSTINRHVFVTGATGAGKSQTVRHLLEQLTRAGIPWLAIEPAKSEYAAMAGRIRDLGGPVTVVNPSDPASVPLSVNPLAPEPGYPVQAHIDMVRALFQAAFDAEEPFPQIMAQALQRVYEANGWDVVTGGGVPGSLIEPAVPTLEQLQHAALQVIGDVGYGRELMADVQGFVDVRLRSLRIGSAGRFFEGGHPADIGGMLRDNIVLAIEDVANDEDKAFLMGTLIIRIVEHLRMRERRREPGAGGVVPGLRHVIVIEEAHRLLRNRGPERTSSHAVELFAGMLAEIRAYGEGIIVAEQIPTKLVPDVIKNTALKVVHRLPAFDDRHQVGAAMNLDEDQSRAVVSLRPGVAAVFADGMDRPLRVRIPLGEGREAVLPGPPPPVDGRRSAACGCECRSGRACTLYELREADLLAGHPDWAWLRLWADTLVLAHVVNRPLPAVPVELGRAWSRLAPRLRECTLATVLERAVARRSWALRHAFPPAELTAAVADVAQRLLAGENGARHPLTGTLPGPVWVIPQVRWLHELESLFPYGAGAPDKHAPAPPLEYQLPGLKQPPQPKLGHRLRALRRHPLSMELERNRPIALTALGGDDGHAAFSKDLSVVAIGLDEDDRVADVARTMSVESWLEPVLSWPDRLILPFEDPSRGLPFLSG</sequence>